<sequence>MQAMPSRVPTPMPDSLAQRTVLIVDDQPDSIQVLARLIKDDYRVRVATGGERALEIAQGEDPPDLILLDVEMPGIDGYEVCRRLKSHPRTVGIPVLFITARNDPEDEERGLTLGAVDYISKPFRPAVVRARVRNHMRLKVKSDLLEQYSMRDSLTNVANRRLFDERLAEAWARALRKGHDLTLILMDIDHFKQYNDHYGHGAGDDGLCRVARALHAQLQRPGDLLARYGGEEFVALLPETDAPGGYEVAERLRQGVETQQIPHAACDRRQVTLSLGCATLASGLPREGLHSPADLLQAADRALYRAKAAGRNRVMAAED</sequence>
<dbReference type="NCBIfam" id="TIGR00254">
    <property type="entry name" value="GGDEF"/>
    <property type="match status" value="1"/>
</dbReference>
<dbReference type="SUPFAM" id="SSF52172">
    <property type="entry name" value="CheY-like"/>
    <property type="match status" value="1"/>
</dbReference>
<dbReference type="InterPro" id="IPR050469">
    <property type="entry name" value="Diguanylate_Cyclase"/>
</dbReference>
<accession>A0A1I4PRT3</accession>
<dbReference type="STRING" id="195064.SAMN05421721_102177"/>
<dbReference type="CDD" id="cd19920">
    <property type="entry name" value="REC_PA4781-like"/>
    <property type="match status" value="1"/>
</dbReference>
<dbReference type="PANTHER" id="PTHR45138:SF9">
    <property type="entry name" value="DIGUANYLATE CYCLASE DGCM-RELATED"/>
    <property type="match status" value="1"/>
</dbReference>
<name>A0A1I4PRT3_ECTMO</name>
<reference evidence="7 8" key="1">
    <citation type="submission" date="2016-10" db="EMBL/GenBank/DDBJ databases">
        <authorList>
            <person name="de Groot N.N."/>
        </authorList>
    </citation>
    <scope>NUCLEOTIDE SEQUENCE [LARGE SCALE GENOMIC DNA]</scope>
    <source>
        <strain evidence="7 8">DSM 4180</strain>
    </source>
</reference>
<dbReference type="InterPro" id="IPR001789">
    <property type="entry name" value="Sig_transdc_resp-reg_receiver"/>
</dbReference>
<dbReference type="SMART" id="SM00448">
    <property type="entry name" value="REC"/>
    <property type="match status" value="1"/>
</dbReference>
<dbReference type="EMBL" id="FOUO01000002">
    <property type="protein sequence ID" value="SFM30414.1"/>
    <property type="molecule type" value="Genomic_DNA"/>
</dbReference>
<dbReference type="GO" id="GO:1902201">
    <property type="term" value="P:negative regulation of bacterial-type flagellum-dependent cell motility"/>
    <property type="evidence" value="ECO:0007669"/>
    <property type="project" value="TreeGrafter"/>
</dbReference>
<dbReference type="InterPro" id="IPR011006">
    <property type="entry name" value="CheY-like_superfamily"/>
</dbReference>
<dbReference type="Gene3D" id="3.40.50.2300">
    <property type="match status" value="1"/>
</dbReference>
<dbReference type="InterPro" id="IPR000160">
    <property type="entry name" value="GGDEF_dom"/>
</dbReference>
<evidence type="ECO:0000259" key="6">
    <source>
        <dbReference type="PROSITE" id="PS50887"/>
    </source>
</evidence>
<feature type="domain" description="GGDEF" evidence="6">
    <location>
        <begin position="179"/>
        <end position="319"/>
    </location>
</feature>
<organism evidence="7 8">
    <name type="scientific">Ectothiorhodospira mobilis</name>
    <dbReference type="NCBI Taxonomy" id="195064"/>
    <lineage>
        <taxon>Bacteria</taxon>
        <taxon>Pseudomonadati</taxon>
        <taxon>Pseudomonadota</taxon>
        <taxon>Gammaproteobacteria</taxon>
        <taxon>Chromatiales</taxon>
        <taxon>Ectothiorhodospiraceae</taxon>
        <taxon>Ectothiorhodospira</taxon>
    </lineage>
</organism>
<dbReference type="SMART" id="SM00267">
    <property type="entry name" value="GGDEF"/>
    <property type="match status" value="1"/>
</dbReference>
<protein>
    <recommendedName>
        <fullName evidence="2">diguanylate cyclase</fullName>
        <ecNumber evidence="2">2.7.7.65</ecNumber>
    </recommendedName>
</protein>
<keyword evidence="4" id="KW-0597">Phosphoprotein</keyword>
<dbReference type="GO" id="GO:0043709">
    <property type="term" value="P:cell adhesion involved in single-species biofilm formation"/>
    <property type="evidence" value="ECO:0007669"/>
    <property type="project" value="TreeGrafter"/>
</dbReference>
<evidence type="ECO:0000313" key="8">
    <source>
        <dbReference type="Proteomes" id="UP000199556"/>
    </source>
</evidence>
<dbReference type="AlphaFoldDB" id="A0A1I4PRT3"/>
<comment type="catalytic activity">
    <reaction evidence="3">
        <text>2 GTP = 3',3'-c-di-GMP + 2 diphosphate</text>
        <dbReference type="Rhea" id="RHEA:24898"/>
        <dbReference type="ChEBI" id="CHEBI:33019"/>
        <dbReference type="ChEBI" id="CHEBI:37565"/>
        <dbReference type="ChEBI" id="CHEBI:58805"/>
        <dbReference type="EC" id="2.7.7.65"/>
    </reaction>
</comment>
<evidence type="ECO:0000256" key="1">
    <source>
        <dbReference type="ARBA" id="ARBA00001946"/>
    </source>
</evidence>
<dbReference type="GO" id="GO:0000160">
    <property type="term" value="P:phosphorelay signal transduction system"/>
    <property type="evidence" value="ECO:0007669"/>
    <property type="project" value="InterPro"/>
</dbReference>
<dbReference type="Gene3D" id="3.30.70.270">
    <property type="match status" value="1"/>
</dbReference>
<dbReference type="SUPFAM" id="SSF55073">
    <property type="entry name" value="Nucleotide cyclase"/>
    <property type="match status" value="1"/>
</dbReference>
<dbReference type="InterPro" id="IPR029787">
    <property type="entry name" value="Nucleotide_cyclase"/>
</dbReference>
<dbReference type="Pfam" id="PF00072">
    <property type="entry name" value="Response_reg"/>
    <property type="match status" value="1"/>
</dbReference>
<dbReference type="PANTHER" id="PTHR45138">
    <property type="entry name" value="REGULATORY COMPONENTS OF SENSORY TRANSDUCTION SYSTEM"/>
    <property type="match status" value="1"/>
</dbReference>
<dbReference type="InterPro" id="IPR043128">
    <property type="entry name" value="Rev_trsase/Diguanyl_cyclase"/>
</dbReference>
<dbReference type="CDD" id="cd01949">
    <property type="entry name" value="GGDEF"/>
    <property type="match status" value="1"/>
</dbReference>
<dbReference type="GO" id="GO:0005886">
    <property type="term" value="C:plasma membrane"/>
    <property type="evidence" value="ECO:0007669"/>
    <property type="project" value="TreeGrafter"/>
</dbReference>
<evidence type="ECO:0000256" key="4">
    <source>
        <dbReference type="PROSITE-ProRule" id="PRU00169"/>
    </source>
</evidence>
<feature type="domain" description="Response regulatory" evidence="5">
    <location>
        <begin position="20"/>
        <end position="136"/>
    </location>
</feature>
<dbReference type="GO" id="GO:0052621">
    <property type="term" value="F:diguanylate cyclase activity"/>
    <property type="evidence" value="ECO:0007669"/>
    <property type="project" value="UniProtKB-EC"/>
</dbReference>
<gene>
    <name evidence="7" type="ORF">SAMN05421721_102177</name>
</gene>
<dbReference type="PROSITE" id="PS50887">
    <property type="entry name" value="GGDEF"/>
    <property type="match status" value="1"/>
</dbReference>
<evidence type="ECO:0000256" key="2">
    <source>
        <dbReference type="ARBA" id="ARBA00012528"/>
    </source>
</evidence>
<evidence type="ECO:0000256" key="3">
    <source>
        <dbReference type="ARBA" id="ARBA00034247"/>
    </source>
</evidence>
<comment type="cofactor">
    <cofactor evidence="1">
        <name>Mg(2+)</name>
        <dbReference type="ChEBI" id="CHEBI:18420"/>
    </cofactor>
</comment>
<dbReference type="EC" id="2.7.7.65" evidence="2"/>
<keyword evidence="8" id="KW-1185">Reference proteome</keyword>
<dbReference type="Pfam" id="PF00990">
    <property type="entry name" value="GGDEF"/>
    <property type="match status" value="1"/>
</dbReference>
<dbReference type="Proteomes" id="UP000199556">
    <property type="component" value="Unassembled WGS sequence"/>
</dbReference>
<feature type="modified residue" description="4-aspartylphosphate" evidence="4">
    <location>
        <position position="69"/>
    </location>
</feature>
<evidence type="ECO:0000259" key="5">
    <source>
        <dbReference type="PROSITE" id="PS50110"/>
    </source>
</evidence>
<dbReference type="PROSITE" id="PS50110">
    <property type="entry name" value="RESPONSE_REGULATORY"/>
    <property type="match status" value="1"/>
</dbReference>
<dbReference type="FunFam" id="3.30.70.270:FF:000001">
    <property type="entry name" value="Diguanylate cyclase domain protein"/>
    <property type="match status" value="1"/>
</dbReference>
<proteinExistence type="predicted"/>
<evidence type="ECO:0000313" key="7">
    <source>
        <dbReference type="EMBL" id="SFM30414.1"/>
    </source>
</evidence>